<dbReference type="AlphaFoldDB" id="A0A381RQZ1"/>
<dbReference type="GO" id="GO:0000028">
    <property type="term" value="P:ribosomal small subunit assembly"/>
    <property type="evidence" value="ECO:0007669"/>
    <property type="project" value="TreeGrafter"/>
</dbReference>
<dbReference type="PANTHER" id="PTHR33867:SF1">
    <property type="entry name" value="RIBOSOME MATURATION FACTOR RIMP"/>
    <property type="match status" value="1"/>
</dbReference>
<dbReference type="InterPro" id="IPR028998">
    <property type="entry name" value="RimP_C"/>
</dbReference>
<feature type="domain" description="Ribosome maturation factor RimP N-terminal" evidence="3">
    <location>
        <begin position="12"/>
        <end position="82"/>
    </location>
</feature>
<reference evidence="5" key="1">
    <citation type="submission" date="2018-05" db="EMBL/GenBank/DDBJ databases">
        <authorList>
            <person name="Lanie J.A."/>
            <person name="Ng W.-L."/>
            <person name="Kazmierczak K.M."/>
            <person name="Andrzejewski T.M."/>
            <person name="Davidsen T.M."/>
            <person name="Wayne K.J."/>
            <person name="Tettelin H."/>
            <person name="Glass J.I."/>
            <person name="Rusch D."/>
            <person name="Podicherti R."/>
            <person name="Tsui H.-C.T."/>
            <person name="Winkler M.E."/>
        </authorList>
    </citation>
    <scope>NUCLEOTIDE SEQUENCE</scope>
</reference>
<dbReference type="SUPFAM" id="SSF75420">
    <property type="entry name" value="YhbC-like, N-terminal domain"/>
    <property type="match status" value="1"/>
</dbReference>
<dbReference type="InterPro" id="IPR028989">
    <property type="entry name" value="RimP_N"/>
</dbReference>
<feature type="domain" description="Ribosome maturation factor RimP C-terminal" evidence="4">
    <location>
        <begin position="86"/>
        <end position="152"/>
    </location>
</feature>
<accession>A0A381RQZ1</accession>
<dbReference type="FunFam" id="3.30.300.70:FF:000001">
    <property type="entry name" value="Ribosome maturation factor RimP"/>
    <property type="match status" value="1"/>
</dbReference>
<keyword evidence="1" id="KW-0963">Cytoplasm</keyword>
<gene>
    <name evidence="5" type="ORF">METZ01_LOCUS46242</name>
</gene>
<proteinExistence type="inferred from homology"/>
<dbReference type="InterPro" id="IPR003728">
    <property type="entry name" value="Ribosome_maturation_RimP"/>
</dbReference>
<name>A0A381RQZ1_9ZZZZ</name>
<evidence type="ECO:0000259" key="3">
    <source>
        <dbReference type="Pfam" id="PF02576"/>
    </source>
</evidence>
<dbReference type="CDD" id="cd01734">
    <property type="entry name" value="YlxS_C"/>
    <property type="match status" value="1"/>
</dbReference>
<evidence type="ECO:0000313" key="5">
    <source>
        <dbReference type="EMBL" id="SUZ93388.1"/>
    </source>
</evidence>
<evidence type="ECO:0000259" key="4">
    <source>
        <dbReference type="Pfam" id="PF17384"/>
    </source>
</evidence>
<sequence length="155" mass="17412">MAHTEEKLVNLLAAPIKNEGYELVDLEYNRHGSQQIIQLFIDNPNGIGIDDCVAVNQVVQEVMDSEDPISEAYTIEVSSPGIFRKLKTAEHYKTFTGQRINVRLQQKIQGVKNAVGKLEECTEEGIRLKLETGESELVIPFSLITKANLEPKLKF</sequence>
<dbReference type="HAMAP" id="MF_01077">
    <property type="entry name" value="RimP"/>
    <property type="match status" value="1"/>
</dbReference>
<dbReference type="InterPro" id="IPR035956">
    <property type="entry name" value="RimP_N_sf"/>
</dbReference>
<dbReference type="Pfam" id="PF02576">
    <property type="entry name" value="RimP_N"/>
    <property type="match status" value="1"/>
</dbReference>
<keyword evidence="2" id="KW-0690">Ribosome biogenesis</keyword>
<organism evidence="5">
    <name type="scientific">marine metagenome</name>
    <dbReference type="NCBI Taxonomy" id="408172"/>
    <lineage>
        <taxon>unclassified sequences</taxon>
        <taxon>metagenomes</taxon>
        <taxon>ecological metagenomes</taxon>
    </lineage>
</organism>
<dbReference type="Gene3D" id="3.30.300.70">
    <property type="entry name" value="RimP-like superfamily, N-terminal"/>
    <property type="match status" value="1"/>
</dbReference>
<protein>
    <recommendedName>
        <fullName evidence="6">Ribosome maturation factor RimP N-terminal domain-containing protein</fullName>
    </recommendedName>
</protein>
<dbReference type="PANTHER" id="PTHR33867">
    <property type="entry name" value="RIBOSOME MATURATION FACTOR RIMP"/>
    <property type="match status" value="1"/>
</dbReference>
<dbReference type="GO" id="GO:0005829">
    <property type="term" value="C:cytosol"/>
    <property type="evidence" value="ECO:0007669"/>
    <property type="project" value="TreeGrafter"/>
</dbReference>
<evidence type="ECO:0000256" key="2">
    <source>
        <dbReference type="ARBA" id="ARBA00022517"/>
    </source>
</evidence>
<dbReference type="GO" id="GO:0006412">
    <property type="term" value="P:translation"/>
    <property type="evidence" value="ECO:0007669"/>
    <property type="project" value="TreeGrafter"/>
</dbReference>
<evidence type="ECO:0000256" key="1">
    <source>
        <dbReference type="ARBA" id="ARBA00022490"/>
    </source>
</evidence>
<dbReference type="EMBL" id="UINC01002142">
    <property type="protein sequence ID" value="SUZ93388.1"/>
    <property type="molecule type" value="Genomic_DNA"/>
</dbReference>
<dbReference type="SUPFAM" id="SSF74942">
    <property type="entry name" value="YhbC-like, C-terminal domain"/>
    <property type="match status" value="1"/>
</dbReference>
<evidence type="ECO:0008006" key="6">
    <source>
        <dbReference type="Google" id="ProtNLM"/>
    </source>
</evidence>
<dbReference type="Gene3D" id="2.30.30.180">
    <property type="entry name" value="Ribosome maturation factor RimP, C-terminal domain"/>
    <property type="match status" value="1"/>
</dbReference>
<dbReference type="InterPro" id="IPR036847">
    <property type="entry name" value="RimP_C_sf"/>
</dbReference>
<dbReference type="Pfam" id="PF17384">
    <property type="entry name" value="DUF150_C"/>
    <property type="match status" value="1"/>
</dbReference>